<evidence type="ECO:0000313" key="1">
    <source>
        <dbReference type="EMBL" id="DAE11549.1"/>
    </source>
</evidence>
<name>A0A8S5PYS2_9CAUD</name>
<protein>
    <submittedName>
        <fullName evidence="1">DNA N-6-adenine-methyltransferase</fullName>
    </submittedName>
</protein>
<organism evidence="1">
    <name type="scientific">Myoviridae sp. ct4tH12</name>
    <dbReference type="NCBI Taxonomy" id="2825031"/>
    <lineage>
        <taxon>Viruses</taxon>
        <taxon>Duplodnaviria</taxon>
        <taxon>Heunggongvirae</taxon>
        <taxon>Uroviricota</taxon>
        <taxon>Caudoviricetes</taxon>
    </lineage>
</organism>
<sequence>MKSKIYEEFVEKFKPKKTTDDCYTPPVVYDAVADWVASEYGVNRGNFVRPFYPGGDYENYSYSKDAIVVDNPPFSILSKIVDFYISKDIPFFLFAPNLTIFSCIRNRDCTALVVDTDIIYDNGAIVKTSFLTNLEPQNLRIRTAPGLYQVVKKATETIRKETKKQLPKYTYPNYLVQSARIKAYSKYGIEFKVPKSESFFTSQLDAQKEKKKEIFGGGFLISEQCAAEKERAEREQVEREQVEHFELSDREKEIIKELSK</sequence>
<proteinExistence type="predicted"/>
<accession>A0A8S5PYS2</accession>
<dbReference type="EMBL" id="BK015534">
    <property type="protein sequence ID" value="DAE11549.1"/>
    <property type="molecule type" value="Genomic_DNA"/>
</dbReference>
<reference evidence="1" key="1">
    <citation type="journal article" date="2021" name="Proc. Natl. Acad. Sci. U.S.A.">
        <title>A Catalog of Tens of Thousands of Viruses from Human Metagenomes Reveals Hidden Associations with Chronic Diseases.</title>
        <authorList>
            <person name="Tisza M.J."/>
            <person name="Buck C.B."/>
        </authorList>
    </citation>
    <scope>NUCLEOTIDE SEQUENCE</scope>
    <source>
        <strain evidence="1">Ct4tH12</strain>
    </source>
</reference>